<dbReference type="Pfam" id="PF00583">
    <property type="entry name" value="Acetyltransf_1"/>
    <property type="match status" value="1"/>
</dbReference>
<dbReference type="InterPro" id="IPR016181">
    <property type="entry name" value="Acyl_CoA_acyltransferase"/>
</dbReference>
<dbReference type="InterPro" id="IPR000182">
    <property type="entry name" value="GNAT_dom"/>
</dbReference>
<protein>
    <recommendedName>
        <fullName evidence="1">N-acetyltransferase domain-containing protein</fullName>
    </recommendedName>
</protein>
<dbReference type="Proteomes" id="UP000075583">
    <property type="component" value="Unassembled WGS sequence"/>
</dbReference>
<organism evidence="2 3">
    <name type="scientific">Roseivirga ehrenbergii (strain DSM 102268 / JCM 13514 / KCTC 12282 / NCIMB 14502 / KMM 6017)</name>
    <dbReference type="NCBI Taxonomy" id="279360"/>
    <lineage>
        <taxon>Bacteria</taxon>
        <taxon>Pseudomonadati</taxon>
        <taxon>Bacteroidota</taxon>
        <taxon>Cytophagia</taxon>
        <taxon>Cytophagales</taxon>
        <taxon>Roseivirgaceae</taxon>
        <taxon>Roseivirga</taxon>
    </lineage>
</organism>
<reference evidence="2" key="1">
    <citation type="submission" date="2016-01" db="EMBL/GenBank/DDBJ databases">
        <title>Genome sequencing of Roseivirga ehrenbergii KMM 6017.</title>
        <authorList>
            <person name="Selvaratnam C."/>
            <person name="Thevarajoo S."/>
            <person name="Goh K.M."/>
            <person name="Ee R."/>
            <person name="Chan K.-G."/>
            <person name="Chong C.S."/>
        </authorList>
    </citation>
    <scope>NUCLEOTIDE SEQUENCE [LARGE SCALE GENOMIC DNA]</scope>
    <source>
        <strain evidence="2">KMM 6017</strain>
    </source>
</reference>
<evidence type="ECO:0000313" key="2">
    <source>
        <dbReference type="EMBL" id="KYG79082.1"/>
    </source>
</evidence>
<name>A0A150XKD4_ROSEK</name>
<sequence>MIKLISNPTEEHLADIESWLVEEWNKTQNGFYSDWSMIPNAFKENRLSVITDNDYAIGFVVYRISEFEVDIDITEIKPTERNRGVARQLINETLNFLKLKGVLVARLFCQPTNSEPFWKKIGFNNFPQIIDNKQIHMFKPLIETLKPTEKIETNSTIRLWNCPPHQADRISAKWAWDLNFKEDNETLVKPIISPVSREWQVQLIINGEESKPVRVKNLQINLNDDSEFMIVRNVTAKK</sequence>
<accession>A0A150XKD4</accession>
<evidence type="ECO:0000259" key="1">
    <source>
        <dbReference type="PROSITE" id="PS51186"/>
    </source>
</evidence>
<proteinExistence type="predicted"/>
<keyword evidence="3" id="KW-1185">Reference proteome</keyword>
<dbReference type="STRING" id="279360.MB14_17385"/>
<dbReference type="Gene3D" id="3.40.630.30">
    <property type="match status" value="1"/>
</dbReference>
<dbReference type="EMBL" id="LQZQ01000008">
    <property type="protein sequence ID" value="KYG79082.1"/>
    <property type="molecule type" value="Genomic_DNA"/>
</dbReference>
<dbReference type="AlphaFoldDB" id="A0A150XKD4"/>
<dbReference type="CDD" id="cd04301">
    <property type="entry name" value="NAT_SF"/>
    <property type="match status" value="1"/>
</dbReference>
<dbReference type="SUPFAM" id="SSF55729">
    <property type="entry name" value="Acyl-CoA N-acyltransferases (Nat)"/>
    <property type="match status" value="1"/>
</dbReference>
<feature type="domain" description="N-acetyltransferase" evidence="1">
    <location>
        <begin position="3"/>
        <end position="142"/>
    </location>
</feature>
<gene>
    <name evidence="2" type="ORF">MB14_17385</name>
</gene>
<dbReference type="RefSeq" id="WP_062590914.1">
    <property type="nucleotide sequence ID" value="NZ_LQZQ01000008.1"/>
</dbReference>
<evidence type="ECO:0000313" key="3">
    <source>
        <dbReference type="Proteomes" id="UP000075583"/>
    </source>
</evidence>
<dbReference type="PROSITE" id="PS51186">
    <property type="entry name" value="GNAT"/>
    <property type="match status" value="1"/>
</dbReference>
<dbReference type="OrthoDB" id="9182386at2"/>
<dbReference type="GO" id="GO:0016747">
    <property type="term" value="F:acyltransferase activity, transferring groups other than amino-acyl groups"/>
    <property type="evidence" value="ECO:0007669"/>
    <property type="project" value="InterPro"/>
</dbReference>
<comment type="caution">
    <text evidence="2">The sequence shown here is derived from an EMBL/GenBank/DDBJ whole genome shotgun (WGS) entry which is preliminary data.</text>
</comment>